<dbReference type="PANTHER" id="PTHR30632">
    <property type="entry name" value="MOLYBDATE-BINDING PERIPLASMIC PROTEIN"/>
    <property type="match status" value="1"/>
</dbReference>
<dbReference type="InterPro" id="IPR005950">
    <property type="entry name" value="ModA"/>
</dbReference>
<dbReference type="EMBL" id="JBHSTE010000003">
    <property type="protein sequence ID" value="MFC6332946.1"/>
    <property type="molecule type" value="Genomic_DNA"/>
</dbReference>
<dbReference type="Proteomes" id="UP001596233">
    <property type="component" value="Unassembled WGS sequence"/>
</dbReference>
<reference evidence="6" key="1">
    <citation type="journal article" date="2019" name="Int. J. Syst. Evol. Microbiol.">
        <title>The Global Catalogue of Microorganisms (GCM) 10K type strain sequencing project: providing services to taxonomists for standard genome sequencing and annotation.</title>
        <authorList>
            <consortium name="The Broad Institute Genomics Platform"/>
            <consortium name="The Broad Institute Genome Sequencing Center for Infectious Disease"/>
            <person name="Wu L."/>
            <person name="Ma J."/>
        </authorList>
    </citation>
    <scope>NUCLEOTIDE SEQUENCE [LARGE SCALE GENOMIC DNA]</scope>
    <source>
        <strain evidence="6">PCU 280</strain>
    </source>
</reference>
<proteinExistence type="inferred from homology"/>
<organism evidence="5 6">
    <name type="scientific">Paenibacillus septentrionalis</name>
    <dbReference type="NCBI Taxonomy" id="429342"/>
    <lineage>
        <taxon>Bacteria</taxon>
        <taxon>Bacillati</taxon>
        <taxon>Bacillota</taxon>
        <taxon>Bacilli</taxon>
        <taxon>Bacillales</taxon>
        <taxon>Paenibacillaceae</taxon>
        <taxon>Paenibacillus</taxon>
    </lineage>
</organism>
<evidence type="ECO:0000256" key="1">
    <source>
        <dbReference type="ARBA" id="ARBA00009175"/>
    </source>
</evidence>
<comment type="similarity">
    <text evidence="1">Belongs to the bacterial solute-binding protein ModA family.</text>
</comment>
<dbReference type="InterPro" id="IPR050682">
    <property type="entry name" value="ModA/WtpA"/>
</dbReference>
<evidence type="ECO:0000256" key="3">
    <source>
        <dbReference type="ARBA" id="ARBA00022729"/>
    </source>
</evidence>
<keyword evidence="2" id="KW-0479">Metal-binding</keyword>
<dbReference type="NCBIfam" id="TIGR01256">
    <property type="entry name" value="modA"/>
    <property type="match status" value="1"/>
</dbReference>
<dbReference type="Pfam" id="PF13531">
    <property type="entry name" value="SBP_bac_11"/>
    <property type="match status" value="1"/>
</dbReference>
<evidence type="ECO:0000313" key="5">
    <source>
        <dbReference type="EMBL" id="MFC6332946.1"/>
    </source>
</evidence>
<dbReference type="PIRSF" id="PIRSF004846">
    <property type="entry name" value="ModA"/>
    <property type="match status" value="1"/>
</dbReference>
<evidence type="ECO:0000256" key="2">
    <source>
        <dbReference type="ARBA" id="ARBA00022723"/>
    </source>
</evidence>
<evidence type="ECO:0000256" key="4">
    <source>
        <dbReference type="SAM" id="SignalP"/>
    </source>
</evidence>
<sequence length="262" mass="29085">MKGIRTFIIIVSMVLLLCMGCTSNDVDQTKETNSPVTLLLSAAISVNDVMAETIRTFEKEHPDIRVEVNAASSGTLQKQIEQGAPADLFISAGSKQMEQLVEQGLVEQSVPLFGNQLVAISQGELIPSPSSLEELLIAIHARHIAIGEPDTVPAGQYSKQALEKAGLWTSWQDRYVYGKDVRQVLAYVEQGNAELGFVYRTDAMSSDKVQIVYEIDVYDPIVYPVAIVSSTKEREAAQQFYSYLLEESQKHIYEQYGFQVMP</sequence>
<gene>
    <name evidence="5" type="primary">modA</name>
    <name evidence="5" type="ORF">ACFP56_09955</name>
</gene>
<dbReference type="Gene3D" id="3.40.190.10">
    <property type="entry name" value="Periplasmic binding protein-like II"/>
    <property type="match status" value="2"/>
</dbReference>
<feature type="chain" id="PRO_5045299434" evidence="4">
    <location>
        <begin position="24"/>
        <end position="262"/>
    </location>
</feature>
<comment type="caution">
    <text evidence="5">The sequence shown here is derived from an EMBL/GenBank/DDBJ whole genome shotgun (WGS) entry which is preliminary data.</text>
</comment>
<keyword evidence="3 4" id="KW-0732">Signal</keyword>
<accession>A0ABW1V403</accession>
<dbReference type="SUPFAM" id="SSF53850">
    <property type="entry name" value="Periplasmic binding protein-like II"/>
    <property type="match status" value="1"/>
</dbReference>
<dbReference type="PANTHER" id="PTHR30632:SF0">
    <property type="entry name" value="SULFATE-BINDING PROTEIN"/>
    <property type="match status" value="1"/>
</dbReference>
<evidence type="ECO:0000313" key="6">
    <source>
        <dbReference type="Proteomes" id="UP001596233"/>
    </source>
</evidence>
<protein>
    <submittedName>
        <fullName evidence="5">Molybdate ABC transporter substrate-binding protein</fullName>
    </submittedName>
</protein>
<keyword evidence="6" id="KW-1185">Reference proteome</keyword>
<feature type="signal peptide" evidence="4">
    <location>
        <begin position="1"/>
        <end position="23"/>
    </location>
</feature>
<name>A0ABW1V403_9BACL</name>
<dbReference type="RefSeq" id="WP_379233905.1">
    <property type="nucleotide sequence ID" value="NZ_JBHSTE010000003.1"/>
</dbReference>